<evidence type="ECO:0000259" key="3">
    <source>
        <dbReference type="PROSITE" id="PS51898"/>
    </source>
</evidence>
<protein>
    <recommendedName>
        <fullName evidence="3">Tyr recombinase domain-containing protein</fullName>
    </recommendedName>
</protein>
<dbReference type="AlphaFoldDB" id="A0A433QT33"/>
<dbReference type="GO" id="GO:0015074">
    <property type="term" value="P:DNA integration"/>
    <property type="evidence" value="ECO:0007669"/>
    <property type="project" value="InterPro"/>
</dbReference>
<evidence type="ECO:0000256" key="1">
    <source>
        <dbReference type="ARBA" id="ARBA00023172"/>
    </source>
</evidence>
<keyword evidence="1" id="KW-0233">DNA recombination</keyword>
<evidence type="ECO:0000313" key="4">
    <source>
        <dbReference type="EMBL" id="RUS32950.1"/>
    </source>
</evidence>
<feature type="compositionally biased region" description="Acidic residues" evidence="2">
    <location>
        <begin position="1"/>
        <end position="39"/>
    </location>
</feature>
<feature type="non-terminal residue" evidence="4">
    <location>
        <position position="1"/>
    </location>
</feature>
<gene>
    <name evidence="4" type="ORF">BC938DRAFT_473715</name>
</gene>
<dbReference type="InterPro" id="IPR011010">
    <property type="entry name" value="DNA_brk_join_enz"/>
</dbReference>
<accession>A0A433QT33</accession>
<name>A0A433QT33_9FUNG</name>
<dbReference type="Gene3D" id="1.10.443.10">
    <property type="entry name" value="Intergrase catalytic core"/>
    <property type="match status" value="1"/>
</dbReference>
<evidence type="ECO:0000313" key="5">
    <source>
        <dbReference type="Proteomes" id="UP000274822"/>
    </source>
</evidence>
<keyword evidence="5" id="KW-1185">Reference proteome</keyword>
<dbReference type="GO" id="GO:0006310">
    <property type="term" value="P:DNA recombination"/>
    <property type="evidence" value="ECO:0007669"/>
    <property type="project" value="UniProtKB-KW"/>
</dbReference>
<reference evidence="4 5" key="1">
    <citation type="journal article" date="2018" name="New Phytol.">
        <title>Phylogenomics of Endogonaceae and evolution of mycorrhizas within Mucoromycota.</title>
        <authorList>
            <person name="Chang Y."/>
            <person name="Desiro A."/>
            <person name="Na H."/>
            <person name="Sandor L."/>
            <person name="Lipzen A."/>
            <person name="Clum A."/>
            <person name="Barry K."/>
            <person name="Grigoriev I.V."/>
            <person name="Martin F.M."/>
            <person name="Stajich J.E."/>
            <person name="Smith M.E."/>
            <person name="Bonito G."/>
            <person name="Spatafora J.W."/>
        </authorList>
    </citation>
    <scope>NUCLEOTIDE SEQUENCE [LARGE SCALE GENOMIC DNA]</scope>
    <source>
        <strain evidence="4 5">AD002</strain>
    </source>
</reference>
<dbReference type="PROSITE" id="PS51898">
    <property type="entry name" value="TYR_RECOMBINASE"/>
    <property type="match status" value="1"/>
</dbReference>
<dbReference type="Pfam" id="PF00589">
    <property type="entry name" value="Phage_integrase"/>
    <property type="match status" value="1"/>
</dbReference>
<dbReference type="InterPro" id="IPR013762">
    <property type="entry name" value="Integrase-like_cat_sf"/>
</dbReference>
<proteinExistence type="predicted"/>
<feature type="domain" description="Tyr recombinase" evidence="3">
    <location>
        <begin position="453"/>
        <end position="555"/>
    </location>
</feature>
<dbReference type="InterPro" id="IPR002104">
    <property type="entry name" value="Integrase_catalytic"/>
</dbReference>
<dbReference type="GO" id="GO:0003677">
    <property type="term" value="F:DNA binding"/>
    <property type="evidence" value="ECO:0007669"/>
    <property type="project" value="InterPro"/>
</dbReference>
<feature type="region of interest" description="Disordered" evidence="2">
    <location>
        <begin position="1"/>
        <end position="52"/>
    </location>
</feature>
<organism evidence="4 5">
    <name type="scientific">Jimgerdemannia flammicorona</name>
    <dbReference type="NCBI Taxonomy" id="994334"/>
    <lineage>
        <taxon>Eukaryota</taxon>
        <taxon>Fungi</taxon>
        <taxon>Fungi incertae sedis</taxon>
        <taxon>Mucoromycota</taxon>
        <taxon>Mucoromycotina</taxon>
        <taxon>Endogonomycetes</taxon>
        <taxon>Endogonales</taxon>
        <taxon>Endogonaceae</taxon>
        <taxon>Jimgerdemannia</taxon>
    </lineage>
</organism>
<evidence type="ECO:0000256" key="2">
    <source>
        <dbReference type="SAM" id="MobiDB-lite"/>
    </source>
</evidence>
<dbReference type="SUPFAM" id="SSF56349">
    <property type="entry name" value="DNA breaking-rejoining enzymes"/>
    <property type="match status" value="1"/>
</dbReference>
<dbReference type="EMBL" id="RBNJ01001628">
    <property type="protein sequence ID" value="RUS32950.1"/>
    <property type="molecule type" value="Genomic_DNA"/>
</dbReference>
<dbReference type="Proteomes" id="UP000274822">
    <property type="component" value="Unassembled WGS sequence"/>
</dbReference>
<sequence>IPEEIDDNEEDNDTDDSEETDEDIGDSEEAGEDIEEVVDGDNTNRKHKLPTSDIQRRYKRIRTTTKSQNKAKKYGIDLDTVRANPSIVTLKRIVGEINKQLPLGASKLRKSLKKQDLLESLFDFFSVPMDERWENIGTSKHRRHEYVLKFNSLDRGYAEAKKWFERGSDKSNSDCECERCEGKPWTSSSIGSVITLPSVDMRPRVPAIKNIEDAIMQVEDGTIQALRDKWYKTKNWKRIRNKVLEREKLFREYKIYGGLPGLYAEYFDETETITYKRLISKIENRNAIMVIPNDATNSKPINGKIDYGHYAAMEQENDITAGTQKVYNSTWNGYYRFQCQRYKHFYNKEFDPTIVTEMTPKDICAYIYKQCEPRDTADKHGSPIGCLGHSISTALAIQSAITRYYNINGRRKAIFEYDETQQKWVGNPTQSEDVRRYIRSLRQRKARRGEAAESVRALTPNDMDELYTYCQQEGVIGARQYCAYMFAYLCLLRGDEVLNIQWTHIEFRKRYITLTLNFRKTAQSGGRLSLRMSESSPLYYGAIIIISIFALYEHI</sequence>
<comment type="caution">
    <text evidence="4">The sequence shown here is derived from an EMBL/GenBank/DDBJ whole genome shotgun (WGS) entry which is preliminary data.</text>
</comment>